<sequence>MKKKMVATSIILTSTLILFNSCQTNKNTSDNYSQIMNSKKNDKNYVILFVWDGLRPDVLTDSKAKKLIPNLLYISENGVEFKDNHSAYPTFTMNNAQAFATGDYAGKSGFYGNNLYQPWRANKEFGIATNASGNNITSTFLSPIFTEDYKILKALDQPNNVQASLDEPLVQVSTLLQEAQKLGMTTAVIGKSGPAFFQDFRAGGYILDENHVWPLSFAKELQAKNVKLPKLTENAYNKGEFVLALDNGNPTASDPIIRLAESKEISDPSIATNSPFNKKNEYMADVFLNHILPTKLPQLSVVWLRNPDSTQHAYGPGTLPYYDALRSNDLILGSINKKLKEMGIYEKTNIIIVSDHAHSNIVATKRNDSEGFPQLMYPMHDIANGKISNKTSSEKIVHSISNQKMLVTNGYSTSGTIRTADLISKAQLKTQSGNIIAAYDGGGCSFNMPMSGIRNEDGSINTNSPGYNLADGSCIDDSKKNSAYTSPSYLVPNDLTNKNGVDKIVVAANGGSDYIYIPNHDLNIMKSLVNFFQRRQEYSVIFVDENRYPIGENFPRGVLPLSYVKLENKDGRNPDMVISVTSNPNVIVNGLPGTEFDSTDGDTERGDHGTFGRTDVHNTLLALGPDFNSQMKNNLPTGNVDVAPTIANILGFKLHNTDGRVLYEAIKNSGYSQDSYKIEPITVTSSSSCELEIYEPTTHPINFNLNSKNRFIDPELTSYYSQLNSKMLISKEGVKHVYFDFAEAKRQKDCPNVGMTLFHSNNN</sequence>
<accession>A0A6N6VSS9</accession>
<dbReference type="PANTHER" id="PTHR10151">
    <property type="entry name" value="ECTONUCLEOTIDE PYROPHOSPHATASE/PHOSPHODIESTERASE"/>
    <property type="match status" value="1"/>
</dbReference>
<dbReference type="EMBL" id="WFLM01000003">
    <property type="protein sequence ID" value="KAB8039040.1"/>
    <property type="molecule type" value="Genomic_DNA"/>
</dbReference>
<dbReference type="RefSeq" id="WP_153420438.1">
    <property type="nucleotide sequence ID" value="NZ_WFLM01000003.1"/>
</dbReference>
<dbReference type="Gene3D" id="3.40.720.10">
    <property type="entry name" value="Alkaline Phosphatase, subunit A"/>
    <property type="match status" value="2"/>
</dbReference>
<keyword evidence="1" id="KW-0732">Signal</keyword>
<protein>
    <submittedName>
        <fullName evidence="2">Phosphodiesterase</fullName>
    </submittedName>
</protein>
<feature type="chain" id="PRO_5026736109" evidence="1">
    <location>
        <begin position="20"/>
        <end position="763"/>
    </location>
</feature>
<dbReference type="InterPro" id="IPR017850">
    <property type="entry name" value="Alkaline_phosphatase_core_sf"/>
</dbReference>
<evidence type="ECO:0000313" key="2">
    <source>
        <dbReference type="EMBL" id="KAB8039040.1"/>
    </source>
</evidence>
<dbReference type="Pfam" id="PF01663">
    <property type="entry name" value="Phosphodiest"/>
    <property type="match status" value="1"/>
</dbReference>
<reference evidence="2 3" key="1">
    <citation type="submission" date="2019-10" db="EMBL/GenBank/DDBJ databases">
        <title>New species of Slilvanegrellaceae.</title>
        <authorList>
            <person name="Pitt A."/>
            <person name="Hahn M.W."/>
        </authorList>
    </citation>
    <scope>NUCLEOTIDE SEQUENCE [LARGE SCALE GENOMIC DNA]</scope>
    <source>
        <strain evidence="2 3">SP-Ram-0.45-NSY-1</strain>
    </source>
</reference>
<comment type="caution">
    <text evidence="2">The sequence shown here is derived from an EMBL/GenBank/DDBJ whole genome shotgun (WGS) entry which is preliminary data.</text>
</comment>
<dbReference type="InterPro" id="IPR002591">
    <property type="entry name" value="Phosphodiest/P_Trfase"/>
</dbReference>
<dbReference type="GO" id="GO:0016787">
    <property type="term" value="F:hydrolase activity"/>
    <property type="evidence" value="ECO:0007669"/>
    <property type="project" value="UniProtKB-ARBA"/>
</dbReference>
<dbReference type="PANTHER" id="PTHR10151:SF120">
    <property type="entry name" value="BIS(5'-ADENOSYL)-TRIPHOSPHATASE"/>
    <property type="match status" value="1"/>
</dbReference>
<dbReference type="SUPFAM" id="SSF53649">
    <property type="entry name" value="Alkaline phosphatase-like"/>
    <property type="match status" value="1"/>
</dbReference>
<evidence type="ECO:0000256" key="1">
    <source>
        <dbReference type="SAM" id="SignalP"/>
    </source>
</evidence>
<dbReference type="OrthoDB" id="9779418at2"/>
<keyword evidence="3" id="KW-1185">Reference proteome</keyword>
<organism evidence="2 3">
    <name type="scientific">Silvanigrella paludirubra</name>
    <dbReference type="NCBI Taxonomy" id="2499159"/>
    <lineage>
        <taxon>Bacteria</taxon>
        <taxon>Pseudomonadati</taxon>
        <taxon>Bdellovibrionota</taxon>
        <taxon>Oligoflexia</taxon>
        <taxon>Silvanigrellales</taxon>
        <taxon>Silvanigrellaceae</taxon>
        <taxon>Silvanigrella</taxon>
    </lineage>
</organism>
<feature type="signal peptide" evidence="1">
    <location>
        <begin position="1"/>
        <end position="19"/>
    </location>
</feature>
<evidence type="ECO:0000313" key="3">
    <source>
        <dbReference type="Proteomes" id="UP000437748"/>
    </source>
</evidence>
<dbReference type="AlphaFoldDB" id="A0A6N6VSS9"/>
<dbReference type="Proteomes" id="UP000437748">
    <property type="component" value="Unassembled WGS sequence"/>
</dbReference>
<gene>
    <name evidence="2" type="ORF">GCL60_09295</name>
</gene>
<proteinExistence type="predicted"/>
<name>A0A6N6VSS9_9BACT</name>